<name>A0ABV8I8S6_9ACTN</name>
<keyword evidence="3" id="KW-1185">Reference proteome</keyword>
<reference evidence="3" key="1">
    <citation type="journal article" date="2019" name="Int. J. Syst. Evol. Microbiol.">
        <title>The Global Catalogue of Microorganisms (GCM) 10K type strain sequencing project: providing services to taxonomists for standard genome sequencing and annotation.</title>
        <authorList>
            <consortium name="The Broad Institute Genomics Platform"/>
            <consortium name="The Broad Institute Genome Sequencing Center for Infectious Disease"/>
            <person name="Wu L."/>
            <person name="Ma J."/>
        </authorList>
    </citation>
    <scope>NUCLEOTIDE SEQUENCE [LARGE SCALE GENOMIC DNA]</scope>
    <source>
        <strain evidence="3">TBRC 4489</strain>
    </source>
</reference>
<proteinExistence type="predicted"/>
<accession>A0ABV8I8S6</accession>
<feature type="compositionally biased region" description="Low complexity" evidence="1">
    <location>
        <begin position="54"/>
        <end position="85"/>
    </location>
</feature>
<evidence type="ECO:0000313" key="3">
    <source>
        <dbReference type="Proteomes" id="UP001595850"/>
    </source>
</evidence>
<evidence type="ECO:0000313" key="2">
    <source>
        <dbReference type="EMBL" id="MFC4059425.1"/>
    </source>
</evidence>
<organism evidence="2 3">
    <name type="scientific">Planomonospora corallina</name>
    <dbReference type="NCBI Taxonomy" id="1806052"/>
    <lineage>
        <taxon>Bacteria</taxon>
        <taxon>Bacillati</taxon>
        <taxon>Actinomycetota</taxon>
        <taxon>Actinomycetes</taxon>
        <taxon>Streptosporangiales</taxon>
        <taxon>Streptosporangiaceae</taxon>
        <taxon>Planomonospora</taxon>
    </lineage>
</organism>
<feature type="region of interest" description="Disordered" evidence="1">
    <location>
        <begin position="53"/>
        <end position="85"/>
    </location>
</feature>
<dbReference type="RefSeq" id="WP_377287740.1">
    <property type="nucleotide sequence ID" value="NZ_JBHSBM010000017.1"/>
</dbReference>
<comment type="caution">
    <text evidence="2">The sequence shown here is derived from an EMBL/GenBank/DDBJ whole genome shotgun (WGS) entry which is preliminary data.</text>
</comment>
<dbReference type="Proteomes" id="UP001595850">
    <property type="component" value="Unassembled WGS sequence"/>
</dbReference>
<evidence type="ECO:0000256" key="1">
    <source>
        <dbReference type="SAM" id="MobiDB-lite"/>
    </source>
</evidence>
<dbReference type="EMBL" id="JBHSBM010000017">
    <property type="protein sequence ID" value="MFC4059425.1"/>
    <property type="molecule type" value="Genomic_DNA"/>
</dbReference>
<protein>
    <recommendedName>
        <fullName evidence="4">Septum formation initiator</fullName>
    </recommendedName>
</protein>
<sequence>MRRRFPLVVAGWLVTGALATGAGVAVVGFLGEPLTASAHRPLSPAEVRQALARAAPPGTASGSTPGTTASPRDAVGSPAPSASGALAGRSKVITTAGGSVIARCDGGLVVLRAWSPAQGFRVDDAERGPAARVRVEFESDETDVEVEVRCSAEGLPVHRIHD</sequence>
<evidence type="ECO:0008006" key="4">
    <source>
        <dbReference type="Google" id="ProtNLM"/>
    </source>
</evidence>
<gene>
    <name evidence="2" type="ORF">ACFOWE_14050</name>
</gene>